<dbReference type="GO" id="GO:0006139">
    <property type="term" value="P:nucleobase-containing compound metabolic process"/>
    <property type="evidence" value="ECO:0007669"/>
    <property type="project" value="InterPro"/>
</dbReference>
<comment type="subunit">
    <text evidence="16">Complex I is composed of 45 different subunits. Interacts with BCAP31.</text>
</comment>
<evidence type="ECO:0000256" key="18">
    <source>
        <dbReference type="SAM" id="Phobius"/>
    </source>
</evidence>
<keyword evidence="13 18" id="KW-0472">Membrane</keyword>
<evidence type="ECO:0000256" key="7">
    <source>
        <dbReference type="ARBA" id="ARBA00022692"/>
    </source>
</evidence>
<comment type="caution">
    <text evidence="20">The sequence shown here is derived from an EMBL/GenBank/DDBJ whole genome shotgun (WGS) entry which is preliminary data.</text>
</comment>
<dbReference type="OrthoDB" id="2147978at2759"/>
<feature type="domain" description="3'-5' exonuclease" evidence="19">
    <location>
        <begin position="51"/>
        <end position="230"/>
    </location>
</feature>
<comment type="similarity">
    <text evidence="3">Belongs to the complex I NDUFB11 subunit family.</text>
</comment>
<keyword evidence="7 18" id="KW-0812">Transmembrane</keyword>
<keyword evidence="21" id="KW-1185">Reference proteome</keyword>
<evidence type="ECO:0000256" key="16">
    <source>
        <dbReference type="ARBA" id="ARBA00046528"/>
    </source>
</evidence>
<dbReference type="PANTHER" id="PTHR40637">
    <property type="entry name" value="ESSS SUBUNIT OF NADH:UBIQUINONE OXIDOREDUCTASE (COMPLEX I) PROTEIN"/>
    <property type="match status" value="1"/>
</dbReference>
<feature type="region of interest" description="Disordered" evidence="17">
    <location>
        <begin position="428"/>
        <end position="450"/>
    </location>
</feature>
<evidence type="ECO:0000256" key="2">
    <source>
        <dbReference type="ARBA" id="ARBA00004434"/>
    </source>
</evidence>
<dbReference type="SUPFAM" id="SSF53098">
    <property type="entry name" value="Ribonuclease H-like"/>
    <property type="match status" value="1"/>
</dbReference>
<evidence type="ECO:0000256" key="12">
    <source>
        <dbReference type="ARBA" id="ARBA00023128"/>
    </source>
</evidence>
<dbReference type="Pfam" id="PF01612">
    <property type="entry name" value="DNA_pol_A_exo1"/>
    <property type="match status" value="1"/>
</dbReference>
<dbReference type="PANTHER" id="PTHR40637:SF1">
    <property type="entry name" value="ESSS SUBUNIT OF NADH:UBIQUINONE OXIDOREDUCTASE (COMPLEX I) PROTEIN"/>
    <property type="match status" value="1"/>
</dbReference>
<organism evidence="20 21">
    <name type="scientific">Entomortierella parvispora</name>
    <dbReference type="NCBI Taxonomy" id="205924"/>
    <lineage>
        <taxon>Eukaryota</taxon>
        <taxon>Fungi</taxon>
        <taxon>Fungi incertae sedis</taxon>
        <taxon>Mucoromycota</taxon>
        <taxon>Mortierellomycotina</taxon>
        <taxon>Mortierellomycetes</taxon>
        <taxon>Mortierellales</taxon>
        <taxon>Mortierellaceae</taxon>
        <taxon>Entomortierella</taxon>
    </lineage>
</organism>
<feature type="transmembrane region" description="Helical" evidence="18">
    <location>
        <begin position="513"/>
        <end position="531"/>
    </location>
</feature>
<dbReference type="Pfam" id="PF10183">
    <property type="entry name" value="ESSS"/>
    <property type="match status" value="1"/>
</dbReference>
<evidence type="ECO:0000256" key="17">
    <source>
        <dbReference type="SAM" id="MobiDB-lite"/>
    </source>
</evidence>
<dbReference type="EMBL" id="BQFW01000003">
    <property type="protein sequence ID" value="GJJ69867.1"/>
    <property type="molecule type" value="Genomic_DNA"/>
</dbReference>
<keyword evidence="12" id="KW-0496">Mitochondrion</keyword>
<evidence type="ECO:0000313" key="20">
    <source>
        <dbReference type="EMBL" id="GJJ69867.1"/>
    </source>
</evidence>
<reference evidence="20" key="2">
    <citation type="journal article" date="2022" name="Microbiol. Resour. Announc.">
        <title>Whole-Genome Sequence of Entomortierella parvispora E1425, a Mucoromycotan Fungus Associated with Burkholderiaceae-Related Endosymbiotic Bacteria.</title>
        <authorList>
            <person name="Herlambang A."/>
            <person name="Guo Y."/>
            <person name="Takashima Y."/>
            <person name="Narisawa K."/>
            <person name="Ohta H."/>
            <person name="Nishizawa T."/>
        </authorList>
    </citation>
    <scope>NUCLEOTIDE SEQUENCE</scope>
    <source>
        <strain evidence="20">E1425</strain>
    </source>
</reference>
<dbReference type="GO" id="GO:0008408">
    <property type="term" value="F:3'-5' exonuclease activity"/>
    <property type="evidence" value="ECO:0007669"/>
    <property type="project" value="InterPro"/>
</dbReference>
<feature type="compositionally biased region" description="Low complexity" evidence="17">
    <location>
        <begin position="441"/>
        <end position="450"/>
    </location>
</feature>
<sequence length="562" mass="64046">MAVPWQHSHPVDGQEHIGPALQLLCDALQQAGIRRVYELPPVFLASTYDDAELMMEIFMEFYQSTKGSLGPVGFDTKTTSNLLTKEQRQKEVSLIQLATRDICVIFQIYNIMGLKKKLTLPFPPKLKAFLEDPDQLMCSVGTDSKSKSLRKDYSVYCDGLVELSEMAAERNIPRRSLEALDVMYGHPGREVTATKKILRWDWDKESLQEQWVWYAAKEAFAGLAIYENMLSGILKSERSPSEKPQEKLQPMSKEEMMVDILLFLAKTDGRDIGKPFSMRVMTSAVFSQYPRLKKLYQGPQREKMARRHVMSLIRAGKIVITKREKYHGSDPTKNVSLRDTVMIPKVMHVLRTLEGIRVTSPFFNGRTLAPGGLAKRGVTTTAVEYQGDQDLSDLRMFLEFSVLWDRPLIFKDLVDYYIQSMPKQLKTFGGRRSMSKRQETPAEASASSPSTHLFTMSSSVMIRSFARTPLRNAALQLRRGGHAEGYNQPTGYLFGEKPLPAGTKRVKEDWENLFFYGFFGAMAVGGVLVYYKPDTNLHTWAYREAKARMEARGEPVEYKQKE</sequence>
<proteinExistence type="inferred from homology"/>
<evidence type="ECO:0000256" key="9">
    <source>
        <dbReference type="ARBA" id="ARBA00022946"/>
    </source>
</evidence>
<keyword evidence="9" id="KW-0809">Transit peptide</keyword>
<evidence type="ECO:0000256" key="5">
    <source>
        <dbReference type="ARBA" id="ARBA00022448"/>
    </source>
</evidence>
<keyword evidence="8" id="KW-0999">Mitochondrion inner membrane</keyword>
<dbReference type="Gene3D" id="3.30.420.10">
    <property type="entry name" value="Ribonuclease H-like superfamily/Ribonuclease H"/>
    <property type="match status" value="1"/>
</dbReference>
<keyword evidence="6" id="KW-0679">Respiratory chain</keyword>
<evidence type="ECO:0000256" key="15">
    <source>
        <dbReference type="ARBA" id="ARBA00031387"/>
    </source>
</evidence>
<dbReference type="AlphaFoldDB" id="A0A9P3H4F5"/>
<comment type="function">
    <text evidence="1">Accessory subunit of the mitochondrial membrane respiratory chain NADH dehydrogenase (Complex I), that is believed not to be involved in catalysis. Complex I functions in the transfer of electrons from NADH to the respiratory chain. The immediate electron acceptor for the enzyme is believed to be ubiquinone.</text>
</comment>
<keyword evidence="10" id="KW-0249">Electron transport</keyword>
<evidence type="ECO:0000256" key="8">
    <source>
        <dbReference type="ARBA" id="ARBA00022792"/>
    </source>
</evidence>
<accession>A0A9P3H4F5</accession>
<dbReference type="InterPro" id="IPR012337">
    <property type="entry name" value="RNaseH-like_sf"/>
</dbReference>
<evidence type="ECO:0000256" key="6">
    <source>
        <dbReference type="ARBA" id="ARBA00022660"/>
    </source>
</evidence>
<keyword evidence="11 18" id="KW-1133">Transmembrane helix</keyword>
<dbReference type="InterPro" id="IPR036397">
    <property type="entry name" value="RNaseH_sf"/>
</dbReference>
<keyword evidence="5" id="KW-0813">Transport</keyword>
<evidence type="ECO:0000256" key="4">
    <source>
        <dbReference type="ARBA" id="ARBA00018632"/>
    </source>
</evidence>
<evidence type="ECO:0000256" key="11">
    <source>
        <dbReference type="ARBA" id="ARBA00022989"/>
    </source>
</evidence>
<evidence type="ECO:0000256" key="3">
    <source>
        <dbReference type="ARBA" id="ARBA00008915"/>
    </source>
</evidence>
<name>A0A9P3H4F5_9FUNG</name>
<dbReference type="GO" id="GO:0003676">
    <property type="term" value="F:nucleic acid binding"/>
    <property type="evidence" value="ECO:0007669"/>
    <property type="project" value="InterPro"/>
</dbReference>
<evidence type="ECO:0000313" key="21">
    <source>
        <dbReference type="Proteomes" id="UP000827284"/>
    </source>
</evidence>
<dbReference type="GO" id="GO:0005743">
    <property type="term" value="C:mitochondrial inner membrane"/>
    <property type="evidence" value="ECO:0007669"/>
    <property type="project" value="UniProtKB-SubCell"/>
</dbReference>
<dbReference type="InterPro" id="IPR019329">
    <property type="entry name" value="NADH_UbQ_OxRdtase_ESSS_su"/>
</dbReference>
<gene>
    <name evidence="20" type="ORF">EMPS_02216</name>
</gene>
<dbReference type="Proteomes" id="UP000827284">
    <property type="component" value="Unassembled WGS sequence"/>
</dbReference>
<evidence type="ECO:0000259" key="19">
    <source>
        <dbReference type="Pfam" id="PF01612"/>
    </source>
</evidence>
<protein>
    <recommendedName>
        <fullName evidence="4">NADH dehydrogenase [ubiquinone] 1 beta subcomplex subunit 11, mitochondrial</fullName>
    </recommendedName>
    <alternativeName>
        <fullName evidence="15">Complex I-ESSS</fullName>
    </alternativeName>
    <alternativeName>
        <fullName evidence="14">NADH-ubiquinone oxidoreductase ESSS subunit</fullName>
    </alternativeName>
</protein>
<comment type="subcellular location">
    <subcellularLocation>
        <location evidence="2">Mitochondrion inner membrane</location>
        <topology evidence="2">Single-pass membrane protein</topology>
    </subcellularLocation>
</comment>
<reference evidence="20" key="1">
    <citation type="submission" date="2021-11" db="EMBL/GenBank/DDBJ databases">
        <authorList>
            <person name="Herlambang A."/>
            <person name="Guo Y."/>
            <person name="Takashima Y."/>
            <person name="Nishizawa T."/>
        </authorList>
    </citation>
    <scope>NUCLEOTIDE SEQUENCE</scope>
    <source>
        <strain evidence="20">E1425</strain>
    </source>
</reference>
<evidence type="ECO:0000256" key="1">
    <source>
        <dbReference type="ARBA" id="ARBA00003195"/>
    </source>
</evidence>
<dbReference type="InterPro" id="IPR002562">
    <property type="entry name" value="3'-5'_exonuclease_dom"/>
</dbReference>
<evidence type="ECO:0000256" key="13">
    <source>
        <dbReference type="ARBA" id="ARBA00023136"/>
    </source>
</evidence>
<evidence type="ECO:0000256" key="10">
    <source>
        <dbReference type="ARBA" id="ARBA00022982"/>
    </source>
</evidence>
<evidence type="ECO:0000256" key="14">
    <source>
        <dbReference type="ARBA" id="ARBA00030753"/>
    </source>
</evidence>